<evidence type="ECO:0000259" key="3">
    <source>
        <dbReference type="Pfam" id="PF13205"/>
    </source>
</evidence>
<dbReference type="Proteomes" id="UP000183192">
    <property type="component" value="Unassembled WGS sequence"/>
</dbReference>
<proteinExistence type="predicted"/>
<dbReference type="InterPro" id="IPR032812">
    <property type="entry name" value="SbsA_Ig"/>
</dbReference>
<dbReference type="Pfam" id="PF13205">
    <property type="entry name" value="Big_5"/>
    <property type="match status" value="3"/>
</dbReference>
<dbReference type="EMBL" id="MNUU01000075">
    <property type="protein sequence ID" value="OIO06539.1"/>
    <property type="molecule type" value="Genomic_DNA"/>
</dbReference>
<dbReference type="STRING" id="1805146.AUJ27_03895"/>
<keyword evidence="2" id="KW-1133">Transmembrane helix</keyword>
<feature type="domain" description="SbsA Ig-like" evidence="3">
    <location>
        <begin position="464"/>
        <end position="558"/>
    </location>
</feature>
<evidence type="ECO:0000313" key="5">
    <source>
        <dbReference type="Proteomes" id="UP000183192"/>
    </source>
</evidence>
<sequence>MLEKLRLKKYKKLALISILILAVVIFLLPNFIFAQSGADNTVWGGQQGNISNAIGLSNTDFRIVIARIIRIFLGFLGILAVLIVIYAGWLWMTSGGSQDQIDKAKDILKNAIIGLIIILLSWSLATFVLNMLYSSINGGAGGPGGPGGGGNGLPSLGSGIIESHYPGRDQTGVPRNTVIVVTFKEPINPNTIFDPVTNLITSNVVLYQSSMGASASTTNVIASTTDNLTFVFIPQALLGSPSANIWHTVDLMPGIIKQNGNPAFPGAIAVGYSWKFEVSTFVDLTPPTIVSIFPAASSTEPMNVVITVVFSEPINPLYVLGANTNTSSIEINANVGTTPIPGNYYVSNNYQTVEFLSNNSCGTNSCGNKIYCLPGNAAINTLIKAATLLAAGQPTAKSPADGIVDMANNSLDGNADGAADGPNPPNGCDLQYMPLPDSINCPGGVVDGDNAFWDFNTNNTINITVPTITAINPVSNANNIPLNTSPTADFSKPMMSSTFNSTNVNVQAIDQFGNINPINYSINLQGNQQTAIINYYGLQKDYNYQQQFTSGIKDKYQNCFTPSDGLGCGAGGATPSCCDGTPQANPCF</sequence>
<dbReference type="AlphaFoldDB" id="A0A1J4T6J2"/>
<evidence type="ECO:0000313" key="4">
    <source>
        <dbReference type="EMBL" id="OIO06539.1"/>
    </source>
</evidence>
<evidence type="ECO:0000256" key="2">
    <source>
        <dbReference type="SAM" id="Phobius"/>
    </source>
</evidence>
<evidence type="ECO:0000256" key="1">
    <source>
        <dbReference type="ARBA" id="ARBA00022729"/>
    </source>
</evidence>
<accession>A0A1J4T6J2</accession>
<keyword evidence="2" id="KW-0812">Transmembrane</keyword>
<protein>
    <recommendedName>
        <fullName evidence="3">SbsA Ig-like domain-containing protein</fullName>
    </recommendedName>
</protein>
<feature type="transmembrane region" description="Helical" evidence="2">
    <location>
        <begin position="112"/>
        <end position="133"/>
    </location>
</feature>
<organism evidence="4 5">
    <name type="scientific">Candidatus Falkowbacteria bacterium CG1_02_37_44</name>
    <dbReference type="NCBI Taxonomy" id="1805146"/>
    <lineage>
        <taxon>Bacteria</taxon>
        <taxon>Candidatus Falkowiibacteriota</taxon>
    </lineage>
</organism>
<keyword evidence="1" id="KW-0732">Signal</keyword>
<dbReference type="InterPro" id="IPR043993">
    <property type="entry name" value="T4SS_pilin"/>
</dbReference>
<gene>
    <name evidence="4" type="ORF">AUJ27_03895</name>
</gene>
<feature type="transmembrane region" description="Helical" evidence="2">
    <location>
        <begin position="68"/>
        <end position="91"/>
    </location>
</feature>
<reference evidence="4 5" key="1">
    <citation type="journal article" date="2016" name="Environ. Microbiol.">
        <title>Genomic resolution of a cold subsurface aquifer community provides metabolic insights for novel microbes adapted to high CO concentrations.</title>
        <authorList>
            <person name="Probst A.J."/>
            <person name="Castelle C.J."/>
            <person name="Singh A."/>
            <person name="Brown C.T."/>
            <person name="Anantharaman K."/>
            <person name="Sharon I."/>
            <person name="Hug L.A."/>
            <person name="Burstein D."/>
            <person name="Emerson J.B."/>
            <person name="Thomas B.C."/>
            <person name="Banfield J.F."/>
        </authorList>
    </citation>
    <scope>NUCLEOTIDE SEQUENCE [LARGE SCALE GENOMIC DNA]</scope>
    <source>
        <strain evidence="4">CG1_02_37_44</strain>
    </source>
</reference>
<feature type="domain" description="SbsA Ig-like" evidence="3">
    <location>
        <begin position="284"/>
        <end position="355"/>
    </location>
</feature>
<dbReference type="Pfam" id="PF18895">
    <property type="entry name" value="T4SS_pilin"/>
    <property type="match status" value="1"/>
</dbReference>
<name>A0A1J4T6J2_9BACT</name>
<feature type="domain" description="SbsA Ig-like" evidence="3">
    <location>
        <begin position="161"/>
        <end position="276"/>
    </location>
</feature>
<keyword evidence="2" id="KW-0472">Membrane</keyword>
<comment type="caution">
    <text evidence="4">The sequence shown here is derived from an EMBL/GenBank/DDBJ whole genome shotgun (WGS) entry which is preliminary data.</text>
</comment>